<name>A0ABP5FYX5_9MICO</name>
<dbReference type="RefSeq" id="WP_343991812.1">
    <property type="nucleotide sequence ID" value="NZ_BAAANB010000021.1"/>
</dbReference>
<evidence type="ECO:0000313" key="1">
    <source>
        <dbReference type="EMBL" id="GAA2033681.1"/>
    </source>
</evidence>
<dbReference type="EMBL" id="BAAANB010000021">
    <property type="protein sequence ID" value="GAA2033681.1"/>
    <property type="molecule type" value="Genomic_DNA"/>
</dbReference>
<organism evidence="1 2">
    <name type="scientific">Terrabacter terrae</name>
    <dbReference type="NCBI Taxonomy" id="318434"/>
    <lineage>
        <taxon>Bacteria</taxon>
        <taxon>Bacillati</taxon>
        <taxon>Actinomycetota</taxon>
        <taxon>Actinomycetes</taxon>
        <taxon>Micrococcales</taxon>
        <taxon>Intrasporangiaceae</taxon>
        <taxon>Terrabacter</taxon>
    </lineage>
</organism>
<keyword evidence="2" id="KW-1185">Reference proteome</keyword>
<evidence type="ECO:0000313" key="2">
    <source>
        <dbReference type="Proteomes" id="UP001501285"/>
    </source>
</evidence>
<gene>
    <name evidence="1" type="ORF">GCM10009740_25250</name>
</gene>
<reference evidence="2" key="1">
    <citation type="journal article" date="2019" name="Int. J. Syst. Evol. Microbiol.">
        <title>The Global Catalogue of Microorganisms (GCM) 10K type strain sequencing project: providing services to taxonomists for standard genome sequencing and annotation.</title>
        <authorList>
            <consortium name="The Broad Institute Genomics Platform"/>
            <consortium name="The Broad Institute Genome Sequencing Center for Infectious Disease"/>
            <person name="Wu L."/>
            <person name="Ma J."/>
        </authorList>
    </citation>
    <scope>NUCLEOTIDE SEQUENCE [LARGE SCALE GENOMIC DNA]</scope>
    <source>
        <strain evidence="2">JCM 14283</strain>
    </source>
</reference>
<proteinExistence type="predicted"/>
<sequence length="99" mass="11205">MEGPDENHSSRSRQPAIGERIEPYKDALAWLRTSVGGPPGWWHAAYAAVMAAADAEHANLRADRDRWRRLAFHYEMAATDAERDDVAGRRRARRPSGHQ</sequence>
<comment type="caution">
    <text evidence="1">The sequence shown here is derived from an EMBL/GenBank/DDBJ whole genome shotgun (WGS) entry which is preliminary data.</text>
</comment>
<accession>A0ABP5FYX5</accession>
<protein>
    <submittedName>
        <fullName evidence="1">Uncharacterized protein</fullName>
    </submittedName>
</protein>
<dbReference type="Proteomes" id="UP001501285">
    <property type="component" value="Unassembled WGS sequence"/>
</dbReference>